<dbReference type="Proteomes" id="UP000285579">
    <property type="component" value="Unassembled WGS sequence"/>
</dbReference>
<comment type="caution">
    <text evidence="1">The sequence shown here is derived from an EMBL/GenBank/DDBJ whole genome shotgun (WGS) entry which is preliminary data.</text>
</comment>
<proteinExistence type="predicted"/>
<name>A0AAQ0RWN2_STAXY</name>
<sequence length="68" mass="8425">MNYNQLEKMSEINFELEIYEDTIFRLQRKIANEKQKTKVNQSILGRLNYKLKKTHDQYCELYLMKYEI</sequence>
<dbReference type="RefSeq" id="WP_070812564.1">
    <property type="nucleotide sequence ID" value="NZ_QXUI01000015.1"/>
</dbReference>
<organism evidence="1 2">
    <name type="scientific">Staphylococcus xylosus</name>
    <dbReference type="NCBI Taxonomy" id="1288"/>
    <lineage>
        <taxon>Bacteria</taxon>
        <taxon>Bacillati</taxon>
        <taxon>Bacillota</taxon>
        <taxon>Bacilli</taxon>
        <taxon>Bacillales</taxon>
        <taxon>Staphylococcaceae</taxon>
        <taxon>Staphylococcus</taxon>
    </lineage>
</organism>
<accession>A0AAQ0RWN2</accession>
<reference evidence="1 2" key="1">
    <citation type="journal article" date="2016" name="Front. Microbiol.">
        <title>Comprehensive Phylogenetic Analysis of Bovine Non-aureus Staphylococci Species Based on Whole-Genome Sequencing.</title>
        <authorList>
            <person name="Naushad S."/>
            <person name="Barkema H.W."/>
            <person name="Luby C."/>
            <person name="Condas L.A."/>
            <person name="Nobrega D.B."/>
            <person name="Carson D.A."/>
            <person name="De Buck J."/>
        </authorList>
    </citation>
    <scope>NUCLEOTIDE SEQUENCE [LARGE SCALE GENOMIC DNA]</scope>
    <source>
        <strain evidence="1 2">SNUC 1349</strain>
    </source>
</reference>
<dbReference type="EMBL" id="QXUI01000015">
    <property type="protein sequence ID" value="RIM90668.1"/>
    <property type="molecule type" value="Genomic_DNA"/>
</dbReference>
<evidence type="ECO:0000313" key="2">
    <source>
        <dbReference type="Proteomes" id="UP000285579"/>
    </source>
</evidence>
<evidence type="ECO:0000313" key="1">
    <source>
        <dbReference type="EMBL" id="RIM90668.1"/>
    </source>
</evidence>
<dbReference type="AlphaFoldDB" id="A0AAQ0RWN2"/>
<gene>
    <name evidence="1" type="ORF">BU104_13675</name>
</gene>
<protein>
    <submittedName>
        <fullName evidence="1">Uncharacterized protein</fullName>
    </submittedName>
</protein>